<dbReference type="InterPro" id="IPR004358">
    <property type="entry name" value="Sig_transdc_His_kin-like_C"/>
</dbReference>
<dbReference type="SUPFAM" id="SSF55874">
    <property type="entry name" value="ATPase domain of HSP90 chaperone/DNA topoisomerase II/histidine kinase"/>
    <property type="match status" value="1"/>
</dbReference>
<keyword evidence="3 6" id="KW-0597">Phosphoprotein</keyword>
<evidence type="ECO:0000256" key="1">
    <source>
        <dbReference type="ARBA" id="ARBA00000085"/>
    </source>
</evidence>
<dbReference type="EMBL" id="JAXIVS010000003">
    <property type="protein sequence ID" value="MDY7227019.1"/>
    <property type="molecule type" value="Genomic_DNA"/>
</dbReference>
<dbReference type="InterPro" id="IPR001789">
    <property type="entry name" value="Sig_transdc_resp-reg_receiver"/>
</dbReference>
<dbReference type="PROSITE" id="PS50110">
    <property type="entry name" value="RESPONSE_REGULATORY"/>
    <property type="match status" value="2"/>
</dbReference>
<evidence type="ECO:0000259" key="8">
    <source>
        <dbReference type="PROSITE" id="PS50109"/>
    </source>
</evidence>
<sequence>MNPTPLRLLLIEDSEDDALLVLRELRRGGYDVSSTRVETLEALERALDAGPWDAIITDYSLPGFTGLDSFTRVRQRGLDVPFFIVSGAIGEDIAVAAMKAGVHDFLLKDRLARLAPAVARELREAAVRAERLKMQEQLLLSDRLASLGMLAASVAHEINNPLASLMMNLHFAQRAQPTEELDGTQALREALECAERIRDIIRDIKIFSRPDDRRAEPVELHRVLDSSLRMAWNHLFHRARVSKEYAEVPCVEGSEARLGQVFLNLLINAAQAIPEGQPDAHQVRVVTRREPDGTVRVEIHDTGAGIPTEMHERIFEPFFTTKPVGVGTGLGLPICRRLVSEMGGGMGVESAPGRGSIFWVRLRPAQDKVSSPKPRSAVAMRGGLRVLIIDDEVALTRSLKRLLGDKYDVTALSRAQEALALIASGRRFDAILCDLTMPEMSGAQFHESLSLLVPEQARAIIFMTGGAFSEETRAFLARLRPPCLEKPIDFERLHSLLGSMPKGGSEVRAPPAPGVEAKHRASA</sequence>
<evidence type="ECO:0000256" key="5">
    <source>
        <dbReference type="ARBA" id="ARBA00022777"/>
    </source>
</evidence>
<dbReference type="RefSeq" id="WP_321545736.1">
    <property type="nucleotide sequence ID" value="NZ_JAXIVS010000003.1"/>
</dbReference>
<dbReference type="InterPro" id="IPR036890">
    <property type="entry name" value="HATPase_C_sf"/>
</dbReference>
<dbReference type="Gene3D" id="3.40.50.2300">
    <property type="match status" value="2"/>
</dbReference>
<dbReference type="Pfam" id="PF00512">
    <property type="entry name" value="HisKA"/>
    <property type="match status" value="1"/>
</dbReference>
<dbReference type="SUPFAM" id="SSF47384">
    <property type="entry name" value="Homodimeric domain of signal transducing histidine kinase"/>
    <property type="match status" value="1"/>
</dbReference>
<dbReference type="Gene3D" id="3.30.565.10">
    <property type="entry name" value="Histidine kinase-like ATPase, C-terminal domain"/>
    <property type="match status" value="1"/>
</dbReference>
<evidence type="ECO:0000256" key="6">
    <source>
        <dbReference type="PROSITE-ProRule" id="PRU00169"/>
    </source>
</evidence>
<keyword evidence="5" id="KW-0418">Kinase</keyword>
<comment type="catalytic activity">
    <reaction evidence="1">
        <text>ATP + protein L-histidine = ADP + protein N-phospho-L-histidine.</text>
        <dbReference type="EC" id="2.7.13.3"/>
    </reaction>
</comment>
<dbReference type="SMART" id="SM00388">
    <property type="entry name" value="HisKA"/>
    <property type="match status" value="1"/>
</dbReference>
<dbReference type="PROSITE" id="PS50109">
    <property type="entry name" value="HIS_KIN"/>
    <property type="match status" value="1"/>
</dbReference>
<feature type="domain" description="Histidine kinase" evidence="8">
    <location>
        <begin position="153"/>
        <end position="366"/>
    </location>
</feature>
<reference evidence="10 11" key="1">
    <citation type="submission" date="2023-12" db="EMBL/GenBank/DDBJ databases">
        <title>the genome sequence of Hyalangium sp. s54d21.</title>
        <authorList>
            <person name="Zhang X."/>
        </authorList>
    </citation>
    <scope>NUCLEOTIDE SEQUENCE [LARGE SCALE GENOMIC DNA]</scope>
    <source>
        <strain evidence="11">s54d21</strain>
    </source>
</reference>
<comment type="caution">
    <text evidence="10">The sequence shown here is derived from an EMBL/GenBank/DDBJ whole genome shotgun (WGS) entry which is preliminary data.</text>
</comment>
<dbReference type="PANTHER" id="PTHR43047:SF72">
    <property type="entry name" value="OSMOSENSING HISTIDINE PROTEIN KINASE SLN1"/>
    <property type="match status" value="1"/>
</dbReference>
<dbReference type="Pfam" id="PF00072">
    <property type="entry name" value="Response_reg"/>
    <property type="match status" value="2"/>
</dbReference>
<dbReference type="InterPro" id="IPR011006">
    <property type="entry name" value="CheY-like_superfamily"/>
</dbReference>
<keyword evidence="4" id="KW-0808">Transferase</keyword>
<feature type="region of interest" description="Disordered" evidence="7">
    <location>
        <begin position="501"/>
        <end position="523"/>
    </location>
</feature>
<keyword evidence="11" id="KW-1185">Reference proteome</keyword>
<dbReference type="SMART" id="SM00448">
    <property type="entry name" value="REC"/>
    <property type="match status" value="2"/>
</dbReference>
<accession>A0ABU5H1L2</accession>
<dbReference type="SUPFAM" id="SSF52172">
    <property type="entry name" value="CheY-like"/>
    <property type="match status" value="2"/>
</dbReference>
<dbReference type="CDD" id="cd00156">
    <property type="entry name" value="REC"/>
    <property type="match status" value="1"/>
</dbReference>
<feature type="modified residue" description="4-aspartylphosphate" evidence="6">
    <location>
        <position position="58"/>
    </location>
</feature>
<protein>
    <recommendedName>
        <fullName evidence="2">histidine kinase</fullName>
        <ecNumber evidence="2">2.7.13.3</ecNumber>
    </recommendedName>
</protein>
<dbReference type="InterPro" id="IPR005467">
    <property type="entry name" value="His_kinase_dom"/>
</dbReference>
<dbReference type="InterPro" id="IPR003594">
    <property type="entry name" value="HATPase_dom"/>
</dbReference>
<dbReference type="Gene3D" id="1.10.287.130">
    <property type="match status" value="1"/>
</dbReference>
<evidence type="ECO:0000313" key="10">
    <source>
        <dbReference type="EMBL" id="MDY7227019.1"/>
    </source>
</evidence>
<evidence type="ECO:0000259" key="9">
    <source>
        <dbReference type="PROSITE" id="PS50110"/>
    </source>
</evidence>
<name>A0ABU5H1L2_9BACT</name>
<dbReference type="Proteomes" id="UP001291309">
    <property type="component" value="Unassembled WGS sequence"/>
</dbReference>
<evidence type="ECO:0000256" key="3">
    <source>
        <dbReference type="ARBA" id="ARBA00022553"/>
    </source>
</evidence>
<dbReference type="PANTHER" id="PTHR43047">
    <property type="entry name" value="TWO-COMPONENT HISTIDINE PROTEIN KINASE"/>
    <property type="match status" value="1"/>
</dbReference>
<dbReference type="EC" id="2.7.13.3" evidence="2"/>
<dbReference type="InterPro" id="IPR003661">
    <property type="entry name" value="HisK_dim/P_dom"/>
</dbReference>
<evidence type="ECO:0000256" key="4">
    <source>
        <dbReference type="ARBA" id="ARBA00022679"/>
    </source>
</evidence>
<proteinExistence type="predicted"/>
<evidence type="ECO:0000313" key="11">
    <source>
        <dbReference type="Proteomes" id="UP001291309"/>
    </source>
</evidence>
<evidence type="ECO:0000256" key="7">
    <source>
        <dbReference type="SAM" id="MobiDB-lite"/>
    </source>
</evidence>
<dbReference type="InterPro" id="IPR036097">
    <property type="entry name" value="HisK_dim/P_sf"/>
</dbReference>
<evidence type="ECO:0000256" key="2">
    <source>
        <dbReference type="ARBA" id="ARBA00012438"/>
    </source>
</evidence>
<feature type="domain" description="Response regulatory" evidence="9">
    <location>
        <begin position="7"/>
        <end position="123"/>
    </location>
</feature>
<feature type="domain" description="Response regulatory" evidence="9">
    <location>
        <begin position="385"/>
        <end position="501"/>
    </location>
</feature>
<dbReference type="SMART" id="SM00387">
    <property type="entry name" value="HATPase_c"/>
    <property type="match status" value="1"/>
</dbReference>
<gene>
    <name evidence="10" type="ORF">SYV04_11485</name>
</gene>
<feature type="modified residue" description="4-aspartylphosphate" evidence="6">
    <location>
        <position position="434"/>
    </location>
</feature>
<dbReference type="CDD" id="cd00082">
    <property type="entry name" value="HisKA"/>
    <property type="match status" value="1"/>
</dbReference>
<dbReference type="PRINTS" id="PR00344">
    <property type="entry name" value="BCTRLSENSOR"/>
</dbReference>
<dbReference type="Pfam" id="PF02518">
    <property type="entry name" value="HATPase_c"/>
    <property type="match status" value="1"/>
</dbReference>
<organism evidence="10 11">
    <name type="scientific">Hyalangium rubrum</name>
    <dbReference type="NCBI Taxonomy" id="3103134"/>
    <lineage>
        <taxon>Bacteria</taxon>
        <taxon>Pseudomonadati</taxon>
        <taxon>Myxococcota</taxon>
        <taxon>Myxococcia</taxon>
        <taxon>Myxococcales</taxon>
        <taxon>Cystobacterineae</taxon>
        <taxon>Archangiaceae</taxon>
        <taxon>Hyalangium</taxon>
    </lineage>
</organism>